<dbReference type="EMBL" id="CAJOBC010004698">
    <property type="protein sequence ID" value="CAF3837676.1"/>
    <property type="molecule type" value="Genomic_DNA"/>
</dbReference>
<comment type="catalytic activity">
    <reaction evidence="1">
        <text>RNA(n) + a ribonucleoside 5'-triphosphate = RNA(n+1) + diphosphate</text>
        <dbReference type="Rhea" id="RHEA:21248"/>
        <dbReference type="Rhea" id="RHEA-COMP:14527"/>
        <dbReference type="Rhea" id="RHEA-COMP:17342"/>
        <dbReference type="ChEBI" id="CHEBI:33019"/>
        <dbReference type="ChEBI" id="CHEBI:61557"/>
        <dbReference type="ChEBI" id="CHEBI:140395"/>
        <dbReference type="EC" id="2.7.7.48"/>
    </reaction>
</comment>
<dbReference type="Proteomes" id="UP000681722">
    <property type="component" value="Unassembled WGS sequence"/>
</dbReference>
<comment type="caution">
    <text evidence="3">The sequence shown here is derived from an EMBL/GenBank/DDBJ whole genome shotgun (WGS) entry which is preliminary data.</text>
</comment>
<accession>A0A814LYI7</accession>
<evidence type="ECO:0000313" key="3">
    <source>
        <dbReference type="EMBL" id="CAF1070544.1"/>
    </source>
</evidence>
<keyword evidence="1" id="KW-0548">Nucleotidyltransferase</keyword>
<dbReference type="GO" id="GO:0031380">
    <property type="term" value="C:nuclear RNA-directed RNA polymerase complex"/>
    <property type="evidence" value="ECO:0007669"/>
    <property type="project" value="TreeGrafter"/>
</dbReference>
<dbReference type="GO" id="GO:0003968">
    <property type="term" value="F:RNA-directed RNA polymerase activity"/>
    <property type="evidence" value="ECO:0007669"/>
    <property type="project" value="UniProtKB-KW"/>
</dbReference>
<keyword evidence="1" id="KW-0696">RNA-directed RNA polymerase</keyword>
<keyword evidence="1" id="KW-0808">Transferase</keyword>
<evidence type="ECO:0000313" key="4">
    <source>
        <dbReference type="EMBL" id="CAF3837676.1"/>
    </source>
</evidence>
<dbReference type="PANTHER" id="PTHR23079:SF55">
    <property type="entry name" value="RNA-DIRECTED RNA POLYMERASE"/>
    <property type="match status" value="1"/>
</dbReference>
<dbReference type="EMBL" id="CAJNOQ010004698">
    <property type="protein sequence ID" value="CAF1070544.1"/>
    <property type="molecule type" value="Genomic_DNA"/>
</dbReference>
<dbReference type="InterPro" id="IPR057596">
    <property type="entry name" value="RDRP_core"/>
</dbReference>
<dbReference type="PANTHER" id="PTHR23079">
    <property type="entry name" value="RNA-DEPENDENT RNA POLYMERASE"/>
    <property type="match status" value="1"/>
</dbReference>
<dbReference type="InterPro" id="IPR007855">
    <property type="entry name" value="RDRP"/>
</dbReference>
<feature type="domain" description="RDRP core" evidence="2">
    <location>
        <begin position="242"/>
        <end position="376"/>
    </location>
</feature>
<keyword evidence="1" id="KW-0694">RNA-binding</keyword>
<name>A0A814LYI7_9BILA</name>
<organism evidence="3 5">
    <name type="scientific">Didymodactylos carnosus</name>
    <dbReference type="NCBI Taxonomy" id="1234261"/>
    <lineage>
        <taxon>Eukaryota</taxon>
        <taxon>Metazoa</taxon>
        <taxon>Spiralia</taxon>
        <taxon>Gnathifera</taxon>
        <taxon>Rotifera</taxon>
        <taxon>Eurotatoria</taxon>
        <taxon>Bdelloidea</taxon>
        <taxon>Philodinida</taxon>
        <taxon>Philodinidae</taxon>
        <taxon>Didymodactylos</taxon>
    </lineage>
</organism>
<dbReference type="Pfam" id="PF05183">
    <property type="entry name" value="RdRP"/>
    <property type="match status" value="2"/>
</dbReference>
<dbReference type="GO" id="GO:0003723">
    <property type="term" value="F:RNA binding"/>
    <property type="evidence" value="ECO:0007669"/>
    <property type="project" value="UniProtKB-KW"/>
</dbReference>
<feature type="domain" description="RDRP core" evidence="2">
    <location>
        <begin position="379"/>
        <end position="619"/>
    </location>
</feature>
<dbReference type="GO" id="GO:0030422">
    <property type="term" value="P:siRNA processing"/>
    <property type="evidence" value="ECO:0007669"/>
    <property type="project" value="TreeGrafter"/>
</dbReference>
<dbReference type="AlphaFoldDB" id="A0A814LYI7"/>
<evidence type="ECO:0000259" key="2">
    <source>
        <dbReference type="Pfam" id="PF05183"/>
    </source>
</evidence>
<evidence type="ECO:0000256" key="1">
    <source>
        <dbReference type="RuleBase" id="RU363098"/>
    </source>
</evidence>
<reference evidence="3" key="1">
    <citation type="submission" date="2021-02" db="EMBL/GenBank/DDBJ databases">
        <authorList>
            <person name="Nowell W R."/>
        </authorList>
    </citation>
    <scope>NUCLEOTIDE SEQUENCE</scope>
</reference>
<dbReference type="Proteomes" id="UP000663829">
    <property type="component" value="Unassembled WGS sequence"/>
</dbReference>
<protein>
    <recommendedName>
        <fullName evidence="1">RNA-dependent RNA polymerase</fullName>
        <ecNumber evidence="1">2.7.7.48</ecNumber>
    </recommendedName>
</protein>
<keyword evidence="5" id="KW-1185">Reference proteome</keyword>
<sequence length="656" mass="76421">MVKMLVDFSGSPYVTTDGIYSVDCNRQQANTIRNLLAEILTTQHLHVWFTISTRPLDGLCGWFDRLSSVFQVLYSFGSMYSYSIFYDHTQSTTIAHRLSVKKDGRKQTVGIQLEIQHYRIFVPLNTIKKEILVKYGNNEKNAVEMIFMLKSAVQIFNVSGKLMQRNCYGMEILYSLGYLFQDKYFNSKFRSLVESTNPHFYDLCDLISSKLQNDHCYNIDSDLQSITRKQTGPEAVQYAVLTPLRLQFLTKNQIRGNRLTRKRGCANVLLVHFRDDDECSSIIGEYSPSICERYRQIMLTEGIHCCNRVYKYFGSSPSQLKEHSFWFIILQPSETIESVRNSLGNLSKINNMATYVARLGLYLTSTTPTDIKLKKDFLLHNKIPLPVNEARNLYGISDETNQLEYGQCFIQYQVETGSKRKKIYKIVEGDVLVTKNPCLYPGDIRRLRAVNVPLLRSFIRDCIVFPVKGNRPHFDEISGSDLDGDQYWAYWGNELKIEKMWEPSLYEPASKSTVPHITNELIVDYILNNFNSLSYGFIANVHKVVAEKNPQHSLSKECKELHRYFSRSIDVSKTGEIINLDRVHELHNEYCDSYPRFMMKYDRPEYYNPTSILQKLFDQGLKFHFDKSKYFYTYHEYADRKEVQEKKNSDTVLTMI</sequence>
<proteinExistence type="inferred from homology"/>
<evidence type="ECO:0000313" key="5">
    <source>
        <dbReference type="Proteomes" id="UP000663829"/>
    </source>
</evidence>
<gene>
    <name evidence="3" type="ORF">GPM918_LOCUS17251</name>
    <name evidence="4" type="ORF">SRO942_LOCUS17250</name>
</gene>
<comment type="similarity">
    <text evidence="1">Belongs to the RdRP family.</text>
</comment>
<dbReference type="EC" id="2.7.7.48" evidence="1"/>
<dbReference type="OrthoDB" id="6513042at2759"/>